<feature type="transmembrane region" description="Helical" evidence="1">
    <location>
        <begin position="5"/>
        <end position="25"/>
    </location>
</feature>
<keyword evidence="1" id="KW-0472">Membrane</keyword>
<dbReference type="GO" id="GO:0004175">
    <property type="term" value="F:endopeptidase activity"/>
    <property type="evidence" value="ECO:0007669"/>
    <property type="project" value="UniProtKB-ARBA"/>
</dbReference>
<feature type="transmembrane region" description="Helical" evidence="1">
    <location>
        <begin position="127"/>
        <end position="146"/>
    </location>
</feature>
<keyword evidence="3" id="KW-0645">Protease</keyword>
<protein>
    <submittedName>
        <fullName evidence="3">CAAX amino terminal protease self- immunity</fullName>
    </submittedName>
</protein>
<dbReference type="AlphaFoldDB" id="A0A6N3ADM7"/>
<gene>
    <name evidence="3" type="ORF">PGLFYP46_01369</name>
</gene>
<dbReference type="Pfam" id="PF02517">
    <property type="entry name" value="Rce1-like"/>
    <property type="match status" value="1"/>
</dbReference>
<dbReference type="EMBL" id="CACRUP010000010">
    <property type="protein sequence ID" value="VYT90439.1"/>
    <property type="molecule type" value="Genomic_DNA"/>
</dbReference>
<accession>A0A6N3ADM7</accession>
<feature type="transmembrane region" description="Helical" evidence="1">
    <location>
        <begin position="235"/>
        <end position="255"/>
    </location>
</feature>
<evidence type="ECO:0000313" key="3">
    <source>
        <dbReference type="EMBL" id="VYT90439.1"/>
    </source>
</evidence>
<evidence type="ECO:0000256" key="1">
    <source>
        <dbReference type="SAM" id="Phobius"/>
    </source>
</evidence>
<keyword evidence="1" id="KW-0812">Transmembrane</keyword>
<keyword evidence="3" id="KW-0378">Hydrolase</keyword>
<feature type="domain" description="CAAX prenyl protease 2/Lysostaphin resistance protein A-like" evidence="2">
    <location>
        <begin position="128"/>
        <end position="214"/>
    </location>
</feature>
<dbReference type="GO" id="GO:0006508">
    <property type="term" value="P:proteolysis"/>
    <property type="evidence" value="ECO:0007669"/>
    <property type="project" value="UniProtKB-KW"/>
</dbReference>
<keyword evidence="1" id="KW-1133">Transmembrane helix</keyword>
<reference evidence="3" key="1">
    <citation type="submission" date="2019-11" db="EMBL/GenBank/DDBJ databases">
        <authorList>
            <person name="Feng L."/>
        </authorList>
    </citation>
    <scope>NUCLEOTIDE SEQUENCE</scope>
    <source>
        <strain evidence="3">PgorbachiiLFYP46</strain>
    </source>
</reference>
<feature type="transmembrane region" description="Helical" evidence="1">
    <location>
        <begin position="180"/>
        <end position="197"/>
    </location>
</feature>
<proteinExistence type="predicted"/>
<sequence>MIKTIFVSVISSFIFYFSNLIYQLISLKVFPSFTIEDTNYLVLFSLIKSLSFILMVLLFFKIKNINFLKAKHNDHLLSNINNMCKYGSIIFFILFIIFLVIIKCNMNFFDSMVYSNDDININNFDNYTMKILIIVLLNVILEEFYFRLTLVRVLQEKYSEKVIALISAFSFGFIHSVDILSIISATIIGYFLAVTFLKTKRLVYSIFLHYIINVDSIIILPIIKLFDPQEKLGENWMFLSFLIMFTIFFAMYILTKIVEKSSITRKQNV</sequence>
<dbReference type="InterPro" id="IPR003675">
    <property type="entry name" value="Rce1/LyrA-like_dom"/>
</dbReference>
<feature type="transmembrane region" description="Helical" evidence="1">
    <location>
        <begin position="158"/>
        <end position="174"/>
    </location>
</feature>
<name>A0A6N3ADM7_9FIRM</name>
<dbReference type="GO" id="GO:0080120">
    <property type="term" value="P:CAAX-box protein maturation"/>
    <property type="evidence" value="ECO:0007669"/>
    <property type="project" value="UniProtKB-ARBA"/>
</dbReference>
<feature type="transmembrane region" description="Helical" evidence="1">
    <location>
        <begin position="202"/>
        <end position="223"/>
    </location>
</feature>
<feature type="transmembrane region" description="Helical" evidence="1">
    <location>
        <begin position="40"/>
        <end position="62"/>
    </location>
</feature>
<feature type="transmembrane region" description="Helical" evidence="1">
    <location>
        <begin position="83"/>
        <end position="102"/>
    </location>
</feature>
<evidence type="ECO:0000259" key="2">
    <source>
        <dbReference type="Pfam" id="PF02517"/>
    </source>
</evidence>
<organism evidence="3">
    <name type="scientific">Peptoniphilus gorbachii</name>
    <dbReference type="NCBI Taxonomy" id="411567"/>
    <lineage>
        <taxon>Bacteria</taxon>
        <taxon>Bacillati</taxon>
        <taxon>Bacillota</taxon>
        <taxon>Tissierellia</taxon>
        <taxon>Tissierellales</taxon>
        <taxon>Peptoniphilaceae</taxon>
        <taxon>Peptoniphilus</taxon>
    </lineage>
</organism>